<keyword evidence="1" id="KW-0732">Signal</keyword>
<dbReference type="PROSITE" id="PS51257">
    <property type="entry name" value="PROKAR_LIPOPROTEIN"/>
    <property type="match status" value="1"/>
</dbReference>
<sequence length="49" mass="5072">MKKLAILAVLFALSACTGTRGTIGGQKVCTNDYLLGVLSLSEIVSPCSK</sequence>
<reference evidence="2" key="2">
    <citation type="journal article" date="2021" name="PeerJ">
        <title>Extensive microbial diversity within the chicken gut microbiome revealed by metagenomics and culture.</title>
        <authorList>
            <person name="Gilroy R."/>
            <person name="Ravi A."/>
            <person name="Getino M."/>
            <person name="Pursley I."/>
            <person name="Horton D.L."/>
            <person name="Alikhan N.F."/>
            <person name="Baker D."/>
            <person name="Gharbi K."/>
            <person name="Hall N."/>
            <person name="Watson M."/>
            <person name="Adriaenssens E.M."/>
            <person name="Foster-Nyarko E."/>
            <person name="Jarju S."/>
            <person name="Secka A."/>
            <person name="Antonio M."/>
            <person name="Oren A."/>
            <person name="Chaudhuri R.R."/>
            <person name="La Ragione R."/>
            <person name="Hildebrand F."/>
            <person name="Pallen M.J."/>
        </authorList>
    </citation>
    <scope>NUCLEOTIDE SEQUENCE</scope>
    <source>
        <strain evidence="2">ChiW3-316</strain>
    </source>
</reference>
<reference evidence="2" key="1">
    <citation type="submission" date="2020-10" db="EMBL/GenBank/DDBJ databases">
        <authorList>
            <person name="Gilroy R."/>
        </authorList>
    </citation>
    <scope>NUCLEOTIDE SEQUENCE</scope>
    <source>
        <strain evidence="2">ChiW3-316</strain>
    </source>
</reference>
<gene>
    <name evidence="2" type="ORF">IAD20_00710</name>
</gene>
<organism evidence="2 3">
    <name type="scientific">Candidatus Scatocola faecipullorum</name>
    <dbReference type="NCBI Taxonomy" id="2840917"/>
    <lineage>
        <taxon>Bacteria</taxon>
        <taxon>Pseudomonadati</taxon>
        <taxon>Pseudomonadota</taxon>
        <taxon>Alphaproteobacteria</taxon>
        <taxon>Rhodospirillales</taxon>
        <taxon>Rhodospirillaceae</taxon>
        <taxon>Rhodospirillaceae incertae sedis</taxon>
        <taxon>Candidatus Scatocola</taxon>
    </lineage>
</organism>
<dbReference type="EMBL" id="DVNC01000008">
    <property type="protein sequence ID" value="HIU52583.1"/>
    <property type="molecule type" value="Genomic_DNA"/>
</dbReference>
<dbReference type="Proteomes" id="UP000824107">
    <property type="component" value="Unassembled WGS sequence"/>
</dbReference>
<name>A0A9D1SAM2_9PROT</name>
<evidence type="ECO:0000313" key="2">
    <source>
        <dbReference type="EMBL" id="HIU52583.1"/>
    </source>
</evidence>
<evidence type="ECO:0000256" key="1">
    <source>
        <dbReference type="SAM" id="SignalP"/>
    </source>
</evidence>
<protein>
    <recommendedName>
        <fullName evidence="4">DUF4223 domain-containing protein</fullName>
    </recommendedName>
</protein>
<evidence type="ECO:0000313" key="3">
    <source>
        <dbReference type="Proteomes" id="UP000824107"/>
    </source>
</evidence>
<proteinExistence type="predicted"/>
<dbReference type="AlphaFoldDB" id="A0A9D1SAM2"/>
<comment type="caution">
    <text evidence="2">The sequence shown here is derived from an EMBL/GenBank/DDBJ whole genome shotgun (WGS) entry which is preliminary data.</text>
</comment>
<feature type="chain" id="PRO_5039635818" description="DUF4223 domain-containing protein" evidence="1">
    <location>
        <begin position="18"/>
        <end position="49"/>
    </location>
</feature>
<accession>A0A9D1SAM2</accession>
<evidence type="ECO:0008006" key="4">
    <source>
        <dbReference type="Google" id="ProtNLM"/>
    </source>
</evidence>
<feature type="signal peptide" evidence="1">
    <location>
        <begin position="1"/>
        <end position="17"/>
    </location>
</feature>